<name>X1LNE7_9ZZZZ</name>
<protein>
    <recommendedName>
        <fullName evidence="4">RACo middle region domain-containing protein</fullName>
    </recommendedName>
</protein>
<feature type="domain" description="RACo-like middle region" evidence="2">
    <location>
        <begin position="140"/>
        <end position="245"/>
    </location>
</feature>
<dbReference type="EMBL" id="BARV01007128">
    <property type="protein sequence ID" value="GAI03910.1"/>
    <property type="molecule type" value="Genomic_DNA"/>
</dbReference>
<dbReference type="InterPro" id="IPR041414">
    <property type="entry name" value="Raco-like_middle"/>
</dbReference>
<dbReference type="InterPro" id="IPR042259">
    <property type="entry name" value="Raco-like_middle_sf"/>
</dbReference>
<gene>
    <name evidence="3" type="ORF">S06H3_14564</name>
</gene>
<dbReference type="InterPro" id="IPR036010">
    <property type="entry name" value="2Fe-2S_ferredoxin-like_sf"/>
</dbReference>
<evidence type="ECO:0000259" key="1">
    <source>
        <dbReference type="Pfam" id="PF17650"/>
    </source>
</evidence>
<dbReference type="Gene3D" id="3.10.20.880">
    <property type="match status" value="1"/>
</dbReference>
<dbReference type="GO" id="GO:0051536">
    <property type="term" value="F:iron-sulfur cluster binding"/>
    <property type="evidence" value="ECO:0007669"/>
    <property type="project" value="InterPro"/>
</dbReference>
<dbReference type="SUPFAM" id="SSF54292">
    <property type="entry name" value="2Fe-2S ferredoxin-like"/>
    <property type="match status" value="1"/>
</dbReference>
<organism evidence="3">
    <name type="scientific">marine sediment metagenome</name>
    <dbReference type="NCBI Taxonomy" id="412755"/>
    <lineage>
        <taxon>unclassified sequences</taxon>
        <taxon>metagenomes</taxon>
        <taxon>ecological metagenomes</taxon>
    </lineage>
</organism>
<feature type="domain" description="RACo linker region" evidence="1">
    <location>
        <begin position="53"/>
        <end position="136"/>
    </location>
</feature>
<sequence>SPPTEKEIELLSRHGLGDEYRLACSARIIGDVVVFVPETSRRTKQVIRKSIIERAVPVKPAIRKYYLELSEPTLDDLTADYQRLIAELCHSFGLEEVSIDYAALGKLSCVLRKGNWKVTVTVWMGREIVNVEPGYVDGSYGLAVDIGTTTVAGYLCDLRTGEVLATEAILNPQVAYGEDVISRINYAVTEPDGLATLNRAIIDGIDKLVVSTTEQAHLAPADISEMTVVGNTAMHHIFLNLAPGYCRLGGSG</sequence>
<dbReference type="Gene3D" id="3.10.20.30">
    <property type="match status" value="1"/>
</dbReference>
<feature type="non-terminal residue" evidence="3">
    <location>
        <position position="1"/>
    </location>
</feature>
<dbReference type="Pfam" id="PF17650">
    <property type="entry name" value="RACo_linker"/>
    <property type="match status" value="1"/>
</dbReference>
<comment type="caution">
    <text evidence="3">The sequence shown here is derived from an EMBL/GenBank/DDBJ whole genome shotgun (WGS) entry which is preliminary data.</text>
</comment>
<dbReference type="Gene3D" id="3.30.420.480">
    <property type="entry name" value="Domain of unknown function (DUF4445)"/>
    <property type="match status" value="1"/>
</dbReference>
<evidence type="ECO:0000259" key="2">
    <source>
        <dbReference type="Pfam" id="PF17651"/>
    </source>
</evidence>
<dbReference type="InterPro" id="IPR012675">
    <property type="entry name" value="Beta-grasp_dom_sf"/>
</dbReference>
<dbReference type="InterPro" id="IPR052911">
    <property type="entry name" value="Corrinoid_activation_enz"/>
</dbReference>
<dbReference type="Pfam" id="PF17651">
    <property type="entry name" value="Raco_middle"/>
    <property type="match status" value="1"/>
</dbReference>
<evidence type="ECO:0008006" key="4">
    <source>
        <dbReference type="Google" id="ProtNLM"/>
    </source>
</evidence>
<reference evidence="3" key="1">
    <citation type="journal article" date="2014" name="Front. Microbiol.">
        <title>High frequency of phylogenetically diverse reductive dehalogenase-homologous genes in deep subseafloor sedimentary metagenomes.</title>
        <authorList>
            <person name="Kawai M."/>
            <person name="Futagami T."/>
            <person name="Toyoda A."/>
            <person name="Takaki Y."/>
            <person name="Nishi S."/>
            <person name="Hori S."/>
            <person name="Arai W."/>
            <person name="Tsubouchi T."/>
            <person name="Morono Y."/>
            <person name="Uchiyama I."/>
            <person name="Ito T."/>
            <person name="Fujiyama A."/>
            <person name="Inagaki F."/>
            <person name="Takami H."/>
        </authorList>
    </citation>
    <scope>NUCLEOTIDE SEQUENCE</scope>
    <source>
        <strain evidence="3">Expedition CK06-06</strain>
    </source>
</reference>
<dbReference type="InterPro" id="IPR040506">
    <property type="entry name" value="RACo_linker"/>
</dbReference>
<proteinExistence type="predicted"/>
<dbReference type="PANTHER" id="PTHR42895">
    <property type="entry name" value="IRON-SULFUR CLUSTER-BINDING PROTEIN-RELATED"/>
    <property type="match status" value="1"/>
</dbReference>
<dbReference type="PANTHER" id="PTHR42895:SF2">
    <property type="entry name" value="IRON-SULFUR CLUSTER PROTEIN"/>
    <property type="match status" value="1"/>
</dbReference>
<evidence type="ECO:0000313" key="3">
    <source>
        <dbReference type="EMBL" id="GAI03910.1"/>
    </source>
</evidence>
<dbReference type="AlphaFoldDB" id="X1LNE7"/>
<accession>X1LNE7</accession>